<keyword evidence="1" id="KW-0880">Kelch repeat</keyword>
<evidence type="ECO:0008006" key="5">
    <source>
        <dbReference type="Google" id="ProtNLM"/>
    </source>
</evidence>
<dbReference type="RefSeq" id="WP_259086603.1">
    <property type="nucleotide sequence ID" value="NZ_BAAAZC010000031.1"/>
</dbReference>
<proteinExistence type="predicted"/>
<keyword evidence="4" id="KW-1185">Reference proteome</keyword>
<dbReference type="PANTHER" id="PTHR24412:SF489">
    <property type="entry name" value="RING FINGER DOMAIN AND KELCH REPEAT-CONTAINING PROTEIN DDB_G0271372"/>
    <property type="match status" value="1"/>
</dbReference>
<keyword evidence="2" id="KW-0677">Repeat</keyword>
<evidence type="ECO:0000256" key="2">
    <source>
        <dbReference type="ARBA" id="ARBA00022737"/>
    </source>
</evidence>
<comment type="caution">
    <text evidence="3">The sequence shown here is derived from an EMBL/GenBank/DDBJ whole genome shotgun (WGS) entry which is preliminary data.</text>
</comment>
<dbReference type="Gene3D" id="2.120.10.80">
    <property type="entry name" value="Kelch-type beta propeller"/>
    <property type="match status" value="1"/>
</dbReference>
<organism evidence="3 4">
    <name type="scientific">Mucilaginibacter dorajii</name>
    <dbReference type="NCBI Taxonomy" id="692994"/>
    <lineage>
        <taxon>Bacteria</taxon>
        <taxon>Pseudomonadati</taxon>
        <taxon>Bacteroidota</taxon>
        <taxon>Sphingobacteriia</taxon>
        <taxon>Sphingobacteriales</taxon>
        <taxon>Sphingobacteriaceae</taxon>
        <taxon>Mucilaginibacter</taxon>
    </lineage>
</organism>
<name>A0ABP7R1E7_9SPHI</name>
<dbReference type="PANTHER" id="PTHR24412">
    <property type="entry name" value="KELCH PROTEIN"/>
    <property type="match status" value="1"/>
</dbReference>
<dbReference type="InterPro" id="IPR015915">
    <property type="entry name" value="Kelch-typ_b-propeller"/>
</dbReference>
<evidence type="ECO:0000256" key="1">
    <source>
        <dbReference type="ARBA" id="ARBA00022441"/>
    </source>
</evidence>
<dbReference type="Proteomes" id="UP001500742">
    <property type="component" value="Unassembled WGS sequence"/>
</dbReference>
<dbReference type="Pfam" id="PF24996">
    <property type="entry name" value="NANM"/>
    <property type="match status" value="2"/>
</dbReference>
<dbReference type="SMART" id="SM00612">
    <property type="entry name" value="Kelch"/>
    <property type="match status" value="2"/>
</dbReference>
<sequence length="382" mass="41244">MPGKAIAQKESLNTISWSVAAQLPAAAGMSKQLGLAGVFTGVSNNALLIAGGSNFADGAMPWQGGKKQHFDDIYVLAKNAAGRFDWLKPVKTFCLKQKTAYGASTTVNDGVVCVGGETEDATGSEQAFMMRWDAVRQEVMFTNLPPVPVPLANACMTSIDQVIYLIGGESEGKPTAQCFTLNLADKNALWQALPPLPIAMSHSVALTQSNGKYPCVYVIGGRSSTASGISTLHNSTFCYDPEYKKWIRLKNVGDGLHTTNISAATGVARGTSDIILIGGDKGDVFHRIETYNSLIAHAQNNEEKQRIQREKIELLNHHPGFSKDVYIYNTVANSWRKLGVLPFYGQVTTTAVKWGNEIFIPGGEIKPGTRTPAVTRGKFNTK</sequence>
<gene>
    <name evidence="3" type="ORF">GCM10022210_51160</name>
</gene>
<reference evidence="4" key="1">
    <citation type="journal article" date="2019" name="Int. J. Syst. Evol. Microbiol.">
        <title>The Global Catalogue of Microorganisms (GCM) 10K type strain sequencing project: providing services to taxonomists for standard genome sequencing and annotation.</title>
        <authorList>
            <consortium name="The Broad Institute Genomics Platform"/>
            <consortium name="The Broad Institute Genome Sequencing Center for Infectious Disease"/>
            <person name="Wu L."/>
            <person name="Ma J."/>
        </authorList>
    </citation>
    <scope>NUCLEOTIDE SEQUENCE [LARGE SCALE GENOMIC DNA]</scope>
    <source>
        <strain evidence="4">JCM 16601</strain>
    </source>
</reference>
<evidence type="ECO:0000313" key="3">
    <source>
        <dbReference type="EMBL" id="GAA3991100.1"/>
    </source>
</evidence>
<dbReference type="EMBL" id="BAAAZC010000031">
    <property type="protein sequence ID" value="GAA3991100.1"/>
    <property type="molecule type" value="Genomic_DNA"/>
</dbReference>
<accession>A0ABP7R1E7</accession>
<dbReference type="SUPFAM" id="SSF117281">
    <property type="entry name" value="Kelch motif"/>
    <property type="match status" value="1"/>
</dbReference>
<dbReference type="InterPro" id="IPR006652">
    <property type="entry name" value="Kelch_1"/>
</dbReference>
<protein>
    <recommendedName>
        <fullName evidence="5">Cyclically-permuted mutarotase family protein</fullName>
    </recommendedName>
</protein>
<dbReference type="InterPro" id="IPR056734">
    <property type="entry name" value="NANM"/>
</dbReference>
<evidence type="ECO:0000313" key="4">
    <source>
        <dbReference type="Proteomes" id="UP001500742"/>
    </source>
</evidence>